<evidence type="ECO:0000313" key="1">
    <source>
        <dbReference type="EMBL" id="KAI3809195.1"/>
    </source>
</evidence>
<name>A0ACB9IP85_9ASTR</name>
<reference evidence="2" key="1">
    <citation type="journal article" date="2022" name="Mol. Ecol. Resour.">
        <title>The genomes of chicory, endive, great burdock and yacon provide insights into Asteraceae palaeo-polyploidization history and plant inulin production.</title>
        <authorList>
            <person name="Fan W."/>
            <person name="Wang S."/>
            <person name="Wang H."/>
            <person name="Wang A."/>
            <person name="Jiang F."/>
            <person name="Liu H."/>
            <person name="Zhao H."/>
            <person name="Xu D."/>
            <person name="Zhang Y."/>
        </authorList>
    </citation>
    <scope>NUCLEOTIDE SEQUENCE [LARGE SCALE GENOMIC DNA]</scope>
    <source>
        <strain evidence="2">cv. Yunnan</strain>
    </source>
</reference>
<proteinExistence type="predicted"/>
<dbReference type="EMBL" id="CM042025">
    <property type="protein sequence ID" value="KAI3809195.1"/>
    <property type="molecule type" value="Genomic_DNA"/>
</dbReference>
<evidence type="ECO:0000313" key="2">
    <source>
        <dbReference type="Proteomes" id="UP001056120"/>
    </source>
</evidence>
<comment type="caution">
    <text evidence="1">The sequence shown here is derived from an EMBL/GenBank/DDBJ whole genome shotgun (WGS) entry which is preliminary data.</text>
</comment>
<reference evidence="1 2" key="2">
    <citation type="journal article" date="2022" name="Mol. Ecol. Resour.">
        <title>The genomes of chicory, endive, great burdock and yacon provide insights into Asteraceae paleo-polyploidization history and plant inulin production.</title>
        <authorList>
            <person name="Fan W."/>
            <person name="Wang S."/>
            <person name="Wang H."/>
            <person name="Wang A."/>
            <person name="Jiang F."/>
            <person name="Liu H."/>
            <person name="Zhao H."/>
            <person name="Xu D."/>
            <person name="Zhang Y."/>
        </authorList>
    </citation>
    <scope>NUCLEOTIDE SEQUENCE [LARGE SCALE GENOMIC DNA]</scope>
    <source>
        <strain evidence="2">cv. Yunnan</strain>
        <tissue evidence="1">Leaves</tissue>
    </source>
</reference>
<gene>
    <name evidence="1" type="ORF">L1987_25165</name>
</gene>
<organism evidence="1 2">
    <name type="scientific">Smallanthus sonchifolius</name>
    <dbReference type="NCBI Taxonomy" id="185202"/>
    <lineage>
        <taxon>Eukaryota</taxon>
        <taxon>Viridiplantae</taxon>
        <taxon>Streptophyta</taxon>
        <taxon>Embryophyta</taxon>
        <taxon>Tracheophyta</taxon>
        <taxon>Spermatophyta</taxon>
        <taxon>Magnoliopsida</taxon>
        <taxon>eudicotyledons</taxon>
        <taxon>Gunneridae</taxon>
        <taxon>Pentapetalae</taxon>
        <taxon>asterids</taxon>
        <taxon>campanulids</taxon>
        <taxon>Asterales</taxon>
        <taxon>Asteraceae</taxon>
        <taxon>Asteroideae</taxon>
        <taxon>Heliantheae alliance</taxon>
        <taxon>Millerieae</taxon>
        <taxon>Smallanthus</taxon>
    </lineage>
</organism>
<keyword evidence="2" id="KW-1185">Reference proteome</keyword>
<sequence>MARFLYFILLTTFLPFSIVAQVNGNGSVPVGASVTATDNGIPWLSPSGDFAFGFQQIHGKDTFLLAIWFDKIPEKTVVWYPKGGPMVPRGSKVELTNGIGLVLSDPQGKAIWTSGSISDLAYGFMNDTGNFVVVDSNNRKMWESFSFPEDNILPTQVMKRAEELNSKISKTNFTMGRFTLILLPDGNLILRKRDILSDALPSRDCYQRATLDSDGFSLNTTTPRIPVAIQAGMFHGPCQKNICNSISGTSGGGACGLNTVCSLDGNLVNCECPHGFSLLDPNGDCKLNFTPTCDEGYDRDQFDFIELTNIDWPGSDYVHVNPTNEESCKTFCLQDCFCAVAIYRDFQCWKKRLPLSNGKKDPSQVVKAFLKSRKGDIPHQTPSVFLREQEKFDICGLKYMCVYNFHID</sequence>
<protein>
    <submittedName>
        <fullName evidence="1">Uncharacterized protein</fullName>
    </submittedName>
</protein>
<accession>A0ACB9IP85</accession>
<dbReference type="Proteomes" id="UP001056120">
    <property type="component" value="Linkage Group LG08"/>
</dbReference>